<keyword evidence="1" id="KW-0479">Metal-binding</keyword>
<keyword evidence="3" id="KW-0862">Zinc</keyword>
<accession>A0ABT7LCS5</accession>
<dbReference type="SUPFAM" id="SSF57716">
    <property type="entry name" value="Glucocorticoid receptor-like (DNA-binding domain)"/>
    <property type="match status" value="1"/>
</dbReference>
<evidence type="ECO:0000256" key="2">
    <source>
        <dbReference type="ARBA" id="ARBA00022771"/>
    </source>
</evidence>
<dbReference type="Gene3D" id="1.20.120.910">
    <property type="entry name" value="DksA, coiled-coil domain"/>
    <property type="match status" value="1"/>
</dbReference>
<keyword evidence="7" id="KW-1185">Reference proteome</keyword>
<dbReference type="InterPro" id="IPR000962">
    <property type="entry name" value="Znf_DskA_TraR"/>
</dbReference>
<feature type="zinc finger region" description="dksA C4-type" evidence="4">
    <location>
        <begin position="91"/>
        <end position="115"/>
    </location>
</feature>
<evidence type="ECO:0000256" key="1">
    <source>
        <dbReference type="ARBA" id="ARBA00022723"/>
    </source>
</evidence>
<organism evidence="6 7">
    <name type="scientific">Roseateles subflavus</name>
    <dbReference type="NCBI Taxonomy" id="3053353"/>
    <lineage>
        <taxon>Bacteria</taxon>
        <taxon>Pseudomonadati</taxon>
        <taxon>Pseudomonadota</taxon>
        <taxon>Betaproteobacteria</taxon>
        <taxon>Burkholderiales</taxon>
        <taxon>Sphaerotilaceae</taxon>
        <taxon>Roseateles</taxon>
    </lineage>
</organism>
<feature type="domain" description="Zinc finger DksA/TraR C4-type" evidence="5">
    <location>
        <begin position="87"/>
        <end position="120"/>
    </location>
</feature>
<evidence type="ECO:0000313" key="6">
    <source>
        <dbReference type="EMBL" id="MDL5030661.1"/>
    </source>
</evidence>
<dbReference type="PANTHER" id="PTHR33823:SF4">
    <property type="entry name" value="GENERAL STRESS PROTEIN 16O"/>
    <property type="match status" value="1"/>
</dbReference>
<dbReference type="Pfam" id="PF01258">
    <property type="entry name" value="zf-dskA_traR"/>
    <property type="match status" value="1"/>
</dbReference>
<evidence type="ECO:0000256" key="3">
    <source>
        <dbReference type="ARBA" id="ARBA00022833"/>
    </source>
</evidence>
<dbReference type="RefSeq" id="WP_285980794.1">
    <property type="nucleotide sequence ID" value="NZ_JASVDS010000001.1"/>
</dbReference>
<dbReference type="Proteomes" id="UP001238603">
    <property type="component" value="Unassembled WGS sequence"/>
</dbReference>
<evidence type="ECO:0000259" key="5">
    <source>
        <dbReference type="Pfam" id="PF01258"/>
    </source>
</evidence>
<gene>
    <name evidence="6" type="ORF">QRD43_01980</name>
</gene>
<comment type="caution">
    <text evidence="6">The sequence shown here is derived from an EMBL/GenBank/DDBJ whole genome shotgun (WGS) entry which is preliminary data.</text>
</comment>
<keyword evidence="2" id="KW-0863">Zinc-finger</keyword>
<dbReference type="EMBL" id="JASVDS010000001">
    <property type="protein sequence ID" value="MDL5030661.1"/>
    <property type="molecule type" value="Genomic_DNA"/>
</dbReference>
<protein>
    <submittedName>
        <fullName evidence="6">TraR/DksA family transcriptional regulator</fullName>
    </submittedName>
</protein>
<sequence>MSTALTPGQKGLLETALLAQRQRLESELALQLGGTDRVTHAREQLLQDTDGETAHDADREVDLARSDATLQALREIDAALQRLQDADFGLCADCGGAIAFDRLRLSPQVTRCITCQSATESRGGHAHPATL</sequence>
<evidence type="ECO:0000313" key="7">
    <source>
        <dbReference type="Proteomes" id="UP001238603"/>
    </source>
</evidence>
<dbReference type="PANTHER" id="PTHR33823">
    <property type="entry name" value="RNA POLYMERASE-BINDING TRANSCRIPTION FACTOR DKSA-RELATED"/>
    <property type="match status" value="1"/>
</dbReference>
<dbReference type="PROSITE" id="PS51128">
    <property type="entry name" value="ZF_DKSA_2"/>
    <property type="match status" value="1"/>
</dbReference>
<evidence type="ECO:0000256" key="4">
    <source>
        <dbReference type="PROSITE-ProRule" id="PRU00510"/>
    </source>
</evidence>
<proteinExistence type="predicted"/>
<reference evidence="6 7" key="1">
    <citation type="submission" date="2023-06" db="EMBL/GenBank/DDBJ databases">
        <title>Pelomonas sp. APW6 16S ribosomal RNA gene genome sequencing and assembly.</title>
        <authorList>
            <person name="Woo H."/>
        </authorList>
    </citation>
    <scope>NUCLEOTIDE SEQUENCE [LARGE SCALE GENOMIC DNA]</scope>
    <source>
        <strain evidence="6 7">APW6</strain>
    </source>
</reference>
<name>A0ABT7LCS5_9BURK</name>